<feature type="compositionally biased region" description="Basic and acidic residues" evidence="1">
    <location>
        <begin position="101"/>
        <end position="119"/>
    </location>
</feature>
<name>A0ABP7FDZ8_9ACTN</name>
<sequence length="119" mass="12538">MPPGVRYGYAGGGARGTTGSQKARGGRVRVGGREPEAQWLSSARVKRRRQATVPCHGPPGARVDAVPGHSGRPAGLRAVPLQAPGRVPCCRPPPHPRRKRPEGGGRDVRGGCRYADHVV</sequence>
<evidence type="ECO:0000256" key="1">
    <source>
        <dbReference type="SAM" id="MobiDB-lite"/>
    </source>
</evidence>
<proteinExistence type="predicted"/>
<comment type="caution">
    <text evidence="2">The sequence shown here is derived from an EMBL/GenBank/DDBJ whole genome shotgun (WGS) entry which is preliminary data.</text>
</comment>
<keyword evidence="3" id="KW-1185">Reference proteome</keyword>
<dbReference type="Proteomes" id="UP001499884">
    <property type="component" value="Unassembled WGS sequence"/>
</dbReference>
<dbReference type="EMBL" id="BAABEP010000027">
    <property type="protein sequence ID" value="GAA3737469.1"/>
    <property type="molecule type" value="Genomic_DNA"/>
</dbReference>
<organism evidence="2 3">
    <name type="scientific">Streptomyces tremellae</name>
    <dbReference type="NCBI Taxonomy" id="1124239"/>
    <lineage>
        <taxon>Bacteria</taxon>
        <taxon>Bacillati</taxon>
        <taxon>Actinomycetota</taxon>
        <taxon>Actinomycetes</taxon>
        <taxon>Kitasatosporales</taxon>
        <taxon>Streptomycetaceae</taxon>
        <taxon>Streptomyces</taxon>
    </lineage>
</organism>
<evidence type="ECO:0000313" key="2">
    <source>
        <dbReference type="EMBL" id="GAA3737469.1"/>
    </source>
</evidence>
<evidence type="ECO:0000313" key="3">
    <source>
        <dbReference type="Proteomes" id="UP001499884"/>
    </source>
</evidence>
<gene>
    <name evidence="2" type="ORF">GCM10023082_38370</name>
</gene>
<reference evidence="3" key="1">
    <citation type="journal article" date="2019" name="Int. J. Syst. Evol. Microbiol.">
        <title>The Global Catalogue of Microorganisms (GCM) 10K type strain sequencing project: providing services to taxonomists for standard genome sequencing and annotation.</title>
        <authorList>
            <consortium name="The Broad Institute Genomics Platform"/>
            <consortium name="The Broad Institute Genome Sequencing Center for Infectious Disease"/>
            <person name="Wu L."/>
            <person name="Ma J."/>
        </authorList>
    </citation>
    <scope>NUCLEOTIDE SEQUENCE [LARGE SCALE GENOMIC DNA]</scope>
    <source>
        <strain evidence="3">JCM 30846</strain>
    </source>
</reference>
<accession>A0ABP7FDZ8</accession>
<protein>
    <submittedName>
        <fullName evidence="2">Uncharacterized protein</fullName>
    </submittedName>
</protein>
<feature type="region of interest" description="Disordered" evidence="1">
    <location>
        <begin position="1"/>
        <end position="119"/>
    </location>
</feature>